<dbReference type="EMBL" id="CACVAY010000112">
    <property type="protein sequence ID" value="CAA6822918.1"/>
    <property type="molecule type" value="Genomic_DNA"/>
</dbReference>
<dbReference type="PANTHER" id="PTHR11814">
    <property type="entry name" value="SULFATE TRANSPORTER"/>
    <property type="match status" value="1"/>
</dbReference>
<dbReference type="CDD" id="cd07042">
    <property type="entry name" value="STAS_SulP_like_sulfate_transporter"/>
    <property type="match status" value="1"/>
</dbReference>
<dbReference type="InterPro" id="IPR001902">
    <property type="entry name" value="SLC26A/SulP_fam"/>
</dbReference>
<keyword evidence="3 5" id="KW-1133">Transmembrane helix</keyword>
<feature type="transmembrane region" description="Helical" evidence="5">
    <location>
        <begin position="203"/>
        <end position="222"/>
    </location>
</feature>
<evidence type="ECO:0000313" key="7">
    <source>
        <dbReference type="EMBL" id="CAA6822918.1"/>
    </source>
</evidence>
<feature type="transmembrane region" description="Helical" evidence="5">
    <location>
        <begin position="178"/>
        <end position="196"/>
    </location>
</feature>
<evidence type="ECO:0000256" key="5">
    <source>
        <dbReference type="SAM" id="Phobius"/>
    </source>
</evidence>
<dbReference type="Pfam" id="PF00916">
    <property type="entry name" value="Sulfate_transp"/>
    <property type="match status" value="2"/>
</dbReference>
<feature type="transmembrane region" description="Helical" evidence="5">
    <location>
        <begin position="411"/>
        <end position="428"/>
    </location>
</feature>
<sequence>MRLTKFFPFLRWFPVKPDLLKSDIIAGITVAMILVPQSMAYANLAGLPVVYGLYASFLPVIIASMWGASKFLHTGPVAMLSLMSAAAIEPLATRGSDEFMQIAFLLAFMVGCLRLILGVFRLGVIMNLTSSPVIVGFTNAAALIIGLSLLNSFLGVPMPRSDNFLQDLSQVVQLTPHAHIPTLLFAVGTVIFLLVFSKYFQKLPAVLLAVTLGISISYLTGFEDKIQAAPEQIVDEQATGVYAKLHAAQQNLLAIKSKQQTLRSQQENLTGDSPEAMTLKANSLLLEGEEKRAKYEIYQFKIQAHKKALIQTERDGKIVYTAAEGNSMLQHVYRLDGFRDGQYILSGGGSVVGEIPSGLPSMSIPQFDLGLMSTLFFSAFVIALIGFMEATSISRVLATKSREKLNPNQELIGQGLANIVGSFFQSYVVSGSFSRSAVAAKVGAQTGMYAIISALGVVLVILFLTEYLYHLPKAILAAIVMTAVFGLIDIKPMIQAWKVNHADGIAGAVTFIATLLLAPQLADGVLIGIGLTILLYLIGNMNPRSEIMGLKPNGSLGGAATHDLPPVSKHFVTVRFDASLVFVNVAHFEYAIMDAISYYPNTKGILIICNGINRIDASGEAKLRTLIDELKQENISLYLAGLKKEFTHSLEESGLDNIIGQENMFASTRTAVETLKASYEP</sequence>
<feature type="transmembrane region" description="Helical" evidence="5">
    <location>
        <begin position="448"/>
        <end position="468"/>
    </location>
</feature>
<keyword evidence="2 5" id="KW-0812">Transmembrane</keyword>
<keyword evidence="4 5" id="KW-0472">Membrane</keyword>
<feature type="transmembrane region" description="Helical" evidence="5">
    <location>
        <begin position="48"/>
        <end position="68"/>
    </location>
</feature>
<dbReference type="AlphaFoldDB" id="A0A6S6U3Z4"/>
<evidence type="ECO:0000256" key="3">
    <source>
        <dbReference type="ARBA" id="ARBA00022989"/>
    </source>
</evidence>
<proteinExistence type="predicted"/>
<feature type="transmembrane region" description="Helical" evidence="5">
    <location>
        <begin position="475"/>
        <end position="494"/>
    </location>
</feature>
<dbReference type="InterPro" id="IPR002645">
    <property type="entry name" value="STAS_dom"/>
</dbReference>
<evidence type="ECO:0000256" key="1">
    <source>
        <dbReference type="ARBA" id="ARBA00004141"/>
    </source>
</evidence>
<dbReference type="GO" id="GO:0016020">
    <property type="term" value="C:membrane"/>
    <property type="evidence" value="ECO:0007669"/>
    <property type="project" value="UniProtKB-SubCell"/>
</dbReference>
<feature type="transmembrane region" description="Helical" evidence="5">
    <location>
        <begin position="99"/>
        <end position="120"/>
    </location>
</feature>
<accession>A0A6S6U3Z4</accession>
<dbReference type="InterPro" id="IPR036513">
    <property type="entry name" value="STAS_dom_sf"/>
</dbReference>
<feature type="domain" description="STAS" evidence="6">
    <location>
        <begin position="572"/>
        <end position="675"/>
    </location>
</feature>
<feature type="transmembrane region" description="Helical" evidence="5">
    <location>
        <begin position="75"/>
        <end position="93"/>
    </location>
</feature>
<dbReference type="PROSITE" id="PS50801">
    <property type="entry name" value="STAS"/>
    <property type="match status" value="1"/>
</dbReference>
<organism evidence="7">
    <name type="scientific">uncultured Thiotrichaceae bacterium</name>
    <dbReference type="NCBI Taxonomy" id="298394"/>
    <lineage>
        <taxon>Bacteria</taxon>
        <taxon>Pseudomonadati</taxon>
        <taxon>Pseudomonadota</taxon>
        <taxon>Gammaproteobacteria</taxon>
        <taxon>Thiotrichales</taxon>
        <taxon>Thiotrichaceae</taxon>
        <taxon>environmental samples</taxon>
    </lineage>
</organism>
<feature type="transmembrane region" description="Helical" evidence="5">
    <location>
        <begin position="369"/>
        <end position="390"/>
    </location>
</feature>
<evidence type="ECO:0000259" key="6">
    <source>
        <dbReference type="PROSITE" id="PS50801"/>
    </source>
</evidence>
<dbReference type="SUPFAM" id="SSF52091">
    <property type="entry name" value="SpoIIaa-like"/>
    <property type="match status" value="1"/>
</dbReference>
<comment type="subcellular location">
    <subcellularLocation>
        <location evidence="1">Membrane</location>
        <topology evidence="1">Multi-pass membrane protein</topology>
    </subcellularLocation>
</comment>
<evidence type="ECO:0000256" key="2">
    <source>
        <dbReference type="ARBA" id="ARBA00022692"/>
    </source>
</evidence>
<name>A0A6S6U3Z4_9GAMM</name>
<protein>
    <submittedName>
        <fullName evidence="7">Sulfate permease</fullName>
    </submittedName>
</protein>
<dbReference type="GO" id="GO:0055085">
    <property type="term" value="P:transmembrane transport"/>
    <property type="evidence" value="ECO:0007669"/>
    <property type="project" value="InterPro"/>
</dbReference>
<feature type="transmembrane region" description="Helical" evidence="5">
    <location>
        <begin position="132"/>
        <end position="158"/>
    </location>
</feature>
<dbReference type="Pfam" id="PF01740">
    <property type="entry name" value="STAS"/>
    <property type="match status" value="1"/>
</dbReference>
<feature type="transmembrane region" description="Helical" evidence="5">
    <location>
        <begin position="506"/>
        <end position="538"/>
    </location>
</feature>
<reference evidence="7" key="1">
    <citation type="submission" date="2020-01" db="EMBL/GenBank/DDBJ databases">
        <authorList>
            <person name="Meier V. D."/>
            <person name="Meier V D."/>
        </authorList>
    </citation>
    <scope>NUCLEOTIDE SEQUENCE</scope>
    <source>
        <strain evidence="7">HLG_WM_MAG_07</strain>
    </source>
</reference>
<evidence type="ECO:0000256" key="4">
    <source>
        <dbReference type="ARBA" id="ARBA00023136"/>
    </source>
</evidence>
<dbReference type="InterPro" id="IPR011547">
    <property type="entry name" value="SLC26A/SulP_dom"/>
</dbReference>
<dbReference type="Gene3D" id="3.30.750.24">
    <property type="entry name" value="STAS domain"/>
    <property type="match status" value="1"/>
</dbReference>
<gene>
    <name evidence="7" type="ORF">HELGO_WM6572</name>
</gene>